<reference evidence="2" key="1">
    <citation type="submission" date="2019-10" db="EMBL/GenBank/DDBJ databases">
        <authorList>
            <consortium name="Genoscope - CEA"/>
            <person name="William W."/>
        </authorList>
    </citation>
    <scope>NUCLEOTIDE SEQUENCE [LARGE SCALE GENOMIC DNA]</scope>
    <source>
        <strain evidence="2">BBR_PRJEB10992</strain>
    </source>
</reference>
<dbReference type="AlphaFoldDB" id="A0A7Z9DXV0"/>
<organism evidence="2 3">
    <name type="scientific">Planktothrix serta PCC 8927</name>
    <dbReference type="NCBI Taxonomy" id="671068"/>
    <lineage>
        <taxon>Bacteria</taxon>
        <taxon>Bacillati</taxon>
        <taxon>Cyanobacteriota</taxon>
        <taxon>Cyanophyceae</taxon>
        <taxon>Oscillatoriophycideae</taxon>
        <taxon>Oscillatoriales</taxon>
        <taxon>Microcoleaceae</taxon>
        <taxon>Planktothrix</taxon>
    </lineage>
</organism>
<dbReference type="Proteomes" id="UP000184550">
    <property type="component" value="Unassembled WGS sequence"/>
</dbReference>
<name>A0A7Z9DXV0_9CYAN</name>
<evidence type="ECO:0000313" key="2">
    <source>
        <dbReference type="EMBL" id="VXD17048.1"/>
    </source>
</evidence>
<accession>A0A7Z9DXV0</accession>
<evidence type="ECO:0000313" key="3">
    <source>
        <dbReference type="Proteomes" id="UP000184550"/>
    </source>
</evidence>
<protein>
    <submittedName>
        <fullName evidence="2">Uncharacterized protein</fullName>
    </submittedName>
</protein>
<sequence>MVLSRRTVQITENSTTRTGESSVRLPSTPRISLNSSVFVENQPTILTRAGYEDDVYHCFYAEKLLKKISELWDRDDL</sequence>
<proteinExistence type="predicted"/>
<comment type="caution">
    <text evidence="2">The sequence shown here is derived from an EMBL/GenBank/DDBJ whole genome shotgun (WGS) entry which is preliminary data.</text>
</comment>
<feature type="region of interest" description="Disordered" evidence="1">
    <location>
        <begin position="1"/>
        <end position="26"/>
    </location>
</feature>
<dbReference type="EMBL" id="CZCU02000130">
    <property type="protein sequence ID" value="VXD17048.1"/>
    <property type="molecule type" value="Genomic_DNA"/>
</dbReference>
<gene>
    <name evidence="2" type="ORF">PL8927_550184</name>
</gene>
<evidence type="ECO:0000256" key="1">
    <source>
        <dbReference type="SAM" id="MobiDB-lite"/>
    </source>
</evidence>
<keyword evidence="3" id="KW-1185">Reference proteome</keyword>